<feature type="domain" description="HTH arsR-type" evidence="5">
    <location>
        <begin position="12"/>
        <end position="107"/>
    </location>
</feature>
<accession>A0ABN3GZP2</accession>
<evidence type="ECO:0000256" key="2">
    <source>
        <dbReference type="ARBA" id="ARBA00023125"/>
    </source>
</evidence>
<dbReference type="CDD" id="cd00090">
    <property type="entry name" value="HTH_ARSR"/>
    <property type="match status" value="1"/>
</dbReference>
<organism evidence="6 7">
    <name type="scientific">Gordonia cholesterolivorans</name>
    <dbReference type="NCBI Taxonomy" id="559625"/>
    <lineage>
        <taxon>Bacteria</taxon>
        <taxon>Bacillati</taxon>
        <taxon>Actinomycetota</taxon>
        <taxon>Actinomycetes</taxon>
        <taxon>Mycobacteriales</taxon>
        <taxon>Gordoniaceae</taxon>
        <taxon>Gordonia</taxon>
    </lineage>
</organism>
<proteinExistence type="predicted"/>
<keyword evidence="3" id="KW-0804">Transcription</keyword>
<keyword evidence="1" id="KW-0805">Transcription regulation</keyword>
<evidence type="ECO:0000256" key="4">
    <source>
        <dbReference type="SAM" id="MobiDB-lite"/>
    </source>
</evidence>
<sequence>MAERSAQSRERLTPRQIEIWSTRFALLGDPTRLALLVEMHRKPDLAVAELAERVGITENAASQSLRALRDSGWVRTARAGRRVRYSMIDDAVVHQILHDVVGIAHVHGHPQRATSGRGRRLTSRGPRHPPVAHRVRASPSRHATTDPARVDA</sequence>
<dbReference type="InterPro" id="IPR011991">
    <property type="entry name" value="ArsR-like_HTH"/>
</dbReference>
<evidence type="ECO:0000256" key="1">
    <source>
        <dbReference type="ARBA" id="ARBA00023015"/>
    </source>
</evidence>
<evidence type="ECO:0000313" key="6">
    <source>
        <dbReference type="EMBL" id="GAA2365289.1"/>
    </source>
</evidence>
<keyword evidence="2" id="KW-0238">DNA-binding</keyword>
<evidence type="ECO:0000256" key="3">
    <source>
        <dbReference type="ARBA" id="ARBA00023163"/>
    </source>
</evidence>
<protein>
    <recommendedName>
        <fullName evidence="5">HTH arsR-type domain-containing protein</fullName>
    </recommendedName>
</protein>
<dbReference type="EMBL" id="BAAARB010000001">
    <property type="protein sequence ID" value="GAA2365289.1"/>
    <property type="molecule type" value="Genomic_DNA"/>
</dbReference>
<gene>
    <name evidence="6" type="ORF">GCM10009855_00650</name>
</gene>
<evidence type="ECO:0000259" key="5">
    <source>
        <dbReference type="PROSITE" id="PS50987"/>
    </source>
</evidence>
<keyword evidence="7" id="KW-1185">Reference proteome</keyword>
<dbReference type="InterPro" id="IPR036388">
    <property type="entry name" value="WH-like_DNA-bd_sf"/>
</dbReference>
<dbReference type="PROSITE" id="PS50987">
    <property type="entry name" value="HTH_ARSR_2"/>
    <property type="match status" value="1"/>
</dbReference>
<dbReference type="RefSeq" id="WP_006894757.1">
    <property type="nucleotide sequence ID" value="NZ_BAAARB010000001.1"/>
</dbReference>
<feature type="region of interest" description="Disordered" evidence="4">
    <location>
        <begin position="108"/>
        <end position="152"/>
    </location>
</feature>
<dbReference type="PANTHER" id="PTHR43132:SF6">
    <property type="entry name" value="HTH-TYPE TRANSCRIPTIONAL REPRESSOR CZRA"/>
    <property type="match status" value="1"/>
</dbReference>
<evidence type="ECO:0000313" key="7">
    <source>
        <dbReference type="Proteomes" id="UP001501170"/>
    </source>
</evidence>
<dbReference type="InterPro" id="IPR051011">
    <property type="entry name" value="Metal_resp_trans_reg"/>
</dbReference>
<dbReference type="PANTHER" id="PTHR43132">
    <property type="entry name" value="ARSENICAL RESISTANCE OPERON REPRESSOR ARSR-RELATED"/>
    <property type="match status" value="1"/>
</dbReference>
<dbReference type="InterPro" id="IPR036390">
    <property type="entry name" value="WH_DNA-bd_sf"/>
</dbReference>
<dbReference type="PRINTS" id="PR00778">
    <property type="entry name" value="HTHARSR"/>
</dbReference>
<reference evidence="6 7" key="1">
    <citation type="journal article" date="2019" name="Int. J. Syst. Evol. Microbiol.">
        <title>The Global Catalogue of Microorganisms (GCM) 10K type strain sequencing project: providing services to taxonomists for standard genome sequencing and annotation.</title>
        <authorList>
            <consortium name="The Broad Institute Genomics Platform"/>
            <consortium name="The Broad Institute Genome Sequencing Center for Infectious Disease"/>
            <person name="Wu L."/>
            <person name="Ma J."/>
        </authorList>
    </citation>
    <scope>NUCLEOTIDE SEQUENCE [LARGE SCALE GENOMIC DNA]</scope>
    <source>
        <strain evidence="6 7">JCM 16227</strain>
    </source>
</reference>
<dbReference type="Pfam" id="PF13412">
    <property type="entry name" value="HTH_24"/>
    <property type="match status" value="1"/>
</dbReference>
<dbReference type="SMART" id="SM00418">
    <property type="entry name" value="HTH_ARSR"/>
    <property type="match status" value="1"/>
</dbReference>
<comment type="caution">
    <text evidence="6">The sequence shown here is derived from an EMBL/GenBank/DDBJ whole genome shotgun (WGS) entry which is preliminary data.</text>
</comment>
<feature type="compositionally biased region" description="Basic residues" evidence="4">
    <location>
        <begin position="117"/>
        <end position="136"/>
    </location>
</feature>
<dbReference type="NCBIfam" id="NF033788">
    <property type="entry name" value="HTH_metalloreg"/>
    <property type="match status" value="1"/>
</dbReference>
<name>A0ABN3GZP2_9ACTN</name>
<dbReference type="Proteomes" id="UP001501170">
    <property type="component" value="Unassembled WGS sequence"/>
</dbReference>
<dbReference type="SUPFAM" id="SSF46785">
    <property type="entry name" value="Winged helix' DNA-binding domain"/>
    <property type="match status" value="1"/>
</dbReference>
<dbReference type="InterPro" id="IPR001845">
    <property type="entry name" value="HTH_ArsR_DNA-bd_dom"/>
</dbReference>
<dbReference type="Gene3D" id="1.10.10.10">
    <property type="entry name" value="Winged helix-like DNA-binding domain superfamily/Winged helix DNA-binding domain"/>
    <property type="match status" value="1"/>
</dbReference>